<reference evidence="8 9" key="1">
    <citation type="journal article" date="2023" name="G3 (Bethesda)">
        <title>A chromosome-length genome assembly and annotation of blackberry (Rubus argutus, cv. 'Hillquist').</title>
        <authorList>
            <person name="Bruna T."/>
            <person name="Aryal R."/>
            <person name="Dudchenko O."/>
            <person name="Sargent D.J."/>
            <person name="Mead D."/>
            <person name="Buti M."/>
            <person name="Cavallini A."/>
            <person name="Hytonen T."/>
            <person name="Andres J."/>
            <person name="Pham M."/>
            <person name="Weisz D."/>
            <person name="Mascagni F."/>
            <person name="Usai G."/>
            <person name="Natali L."/>
            <person name="Bassil N."/>
            <person name="Fernandez G.E."/>
            <person name="Lomsadze A."/>
            <person name="Armour M."/>
            <person name="Olukolu B."/>
            <person name="Poorten T."/>
            <person name="Britton C."/>
            <person name="Davik J."/>
            <person name="Ashrafi H."/>
            <person name="Aiden E.L."/>
            <person name="Borodovsky M."/>
            <person name="Worthington M."/>
        </authorList>
    </citation>
    <scope>NUCLEOTIDE SEQUENCE [LARGE SCALE GENOMIC DNA]</scope>
    <source>
        <strain evidence="8">PI 553951</strain>
    </source>
</reference>
<dbReference type="InterPro" id="IPR047187">
    <property type="entry name" value="SF1_C_Upf1"/>
</dbReference>
<dbReference type="GO" id="GO:0016787">
    <property type="term" value="F:hydrolase activity"/>
    <property type="evidence" value="ECO:0007669"/>
    <property type="project" value="UniProtKB-UniRule"/>
</dbReference>
<feature type="compositionally biased region" description="Polar residues" evidence="6">
    <location>
        <begin position="2683"/>
        <end position="2702"/>
    </location>
</feature>
<evidence type="ECO:0000256" key="2">
    <source>
        <dbReference type="ARBA" id="ARBA00022801"/>
    </source>
</evidence>
<dbReference type="CDD" id="cd18808">
    <property type="entry name" value="SF1_C_Upf1"/>
    <property type="match status" value="1"/>
</dbReference>
<dbReference type="InterPro" id="IPR045529">
    <property type="entry name" value="DUF6469"/>
</dbReference>
<dbReference type="Pfam" id="PF13087">
    <property type="entry name" value="AAA_12"/>
    <property type="match status" value="1"/>
</dbReference>
<feature type="region of interest" description="Disordered" evidence="6">
    <location>
        <begin position="2579"/>
        <end position="2726"/>
    </location>
</feature>
<dbReference type="GO" id="GO:0005694">
    <property type="term" value="C:chromosome"/>
    <property type="evidence" value="ECO:0007669"/>
    <property type="project" value="UniProtKB-ARBA"/>
</dbReference>
<feature type="compositionally biased region" description="Basic and acidic residues" evidence="6">
    <location>
        <begin position="2610"/>
        <end position="2623"/>
    </location>
</feature>
<feature type="domain" description="UvrD-like helicase ATP-binding" evidence="7">
    <location>
        <begin position="1078"/>
        <end position="1466"/>
    </location>
</feature>
<feature type="compositionally biased region" description="Basic and acidic residues" evidence="6">
    <location>
        <begin position="2649"/>
        <end position="2658"/>
    </location>
</feature>
<dbReference type="GO" id="GO:0004386">
    <property type="term" value="F:helicase activity"/>
    <property type="evidence" value="ECO:0007669"/>
    <property type="project" value="UniProtKB-UniRule"/>
</dbReference>
<feature type="compositionally biased region" description="Basic residues" evidence="6">
    <location>
        <begin position="2711"/>
        <end position="2726"/>
    </location>
</feature>
<evidence type="ECO:0000256" key="1">
    <source>
        <dbReference type="ARBA" id="ARBA00022741"/>
    </source>
</evidence>
<evidence type="ECO:0000256" key="4">
    <source>
        <dbReference type="ARBA" id="ARBA00022840"/>
    </source>
</evidence>
<dbReference type="InterPro" id="IPR027417">
    <property type="entry name" value="P-loop_NTPase"/>
</dbReference>
<name>A0AAW1XGN6_RUBAR</name>
<dbReference type="GO" id="GO:0005524">
    <property type="term" value="F:ATP binding"/>
    <property type="evidence" value="ECO:0007669"/>
    <property type="project" value="UniProtKB-UniRule"/>
</dbReference>
<proteinExistence type="predicted"/>
<evidence type="ECO:0000313" key="8">
    <source>
        <dbReference type="EMBL" id="KAK9935674.1"/>
    </source>
</evidence>
<accession>A0AAW1XGN6</accession>
<dbReference type="PROSITE" id="PS51198">
    <property type="entry name" value="UVRD_HELICASE_ATP_BIND"/>
    <property type="match status" value="1"/>
</dbReference>
<dbReference type="PANTHER" id="PTHR21529">
    <property type="entry name" value="MAMMARY TURMOR VIRUS RECEPTOR HOMOLOG 1, 2 MTVR1, 2"/>
    <property type="match status" value="1"/>
</dbReference>
<evidence type="ECO:0000259" key="7">
    <source>
        <dbReference type="PROSITE" id="PS51198"/>
    </source>
</evidence>
<keyword evidence="3 5" id="KW-0347">Helicase</keyword>
<dbReference type="PANTHER" id="PTHR21529:SF4">
    <property type="entry name" value="TPR AND ANKYRIN REPEAT-CONTAINING PROTEIN 1"/>
    <property type="match status" value="1"/>
</dbReference>
<dbReference type="InterPro" id="IPR041677">
    <property type="entry name" value="DNA2/NAM7_AAA_11"/>
</dbReference>
<dbReference type="EMBL" id="JBEDUW010000004">
    <property type="protein sequence ID" value="KAK9935674.1"/>
    <property type="molecule type" value="Genomic_DNA"/>
</dbReference>
<dbReference type="Pfam" id="PF13086">
    <property type="entry name" value="AAA_11"/>
    <property type="match status" value="1"/>
</dbReference>
<feature type="binding site" evidence="5">
    <location>
        <begin position="1099"/>
        <end position="1106"/>
    </location>
    <ligand>
        <name>ATP</name>
        <dbReference type="ChEBI" id="CHEBI:30616"/>
    </ligand>
</feature>
<evidence type="ECO:0000256" key="5">
    <source>
        <dbReference type="PROSITE-ProRule" id="PRU00560"/>
    </source>
</evidence>
<dbReference type="SUPFAM" id="SSF52540">
    <property type="entry name" value="P-loop containing nucleoside triphosphate hydrolases"/>
    <property type="match status" value="2"/>
</dbReference>
<evidence type="ECO:0000313" key="9">
    <source>
        <dbReference type="Proteomes" id="UP001457282"/>
    </source>
</evidence>
<sequence length="2726" mass="310889">MMEGSSKKKTKPDPFTDTVFSWSVEDIFNEDLFKDKVKKIPESFQSAQHYFGSYIYPLLEETRAEVHSSMETIYKAPFAEVVGFEEAKPYGTKLYDIKVDYWRNRFSDRGKEPYKTLPGDLFVLADAKPETVSDLQWMGRSWAFASATNVSESENEDESTSLYFKVKASKEFEVENSRTSLFVVFLVNLIPEGRIWKALHMSRNLKIINEVLCTDSVVQKNLCFEKNNDMWNQRIAERLSSGLNESQTGAVLACLEMLHSSENSAVELIWGPPGTGKTKTTVTLLFTLLQMNCRTLICAPTNVAITEVASRLVKMVSKAEPNDLSCSLGEILLFGNKERLKIGSDIEEIYLDCRVKRLVDCLGPRTGWRHCFASMIVLLEDCVSDYHIFLENEFIKETEQKNASEMKDEECRSGAQIKKGKCKTFVEFLTDRFVSTATPLRYCISLICTHIAKNYILVDNFEHLVSLIRLVDSFEILLSQGNVVSEALEELFSHSDVEDVSELFEDDSVDLCMMRRDCLLVLRTLQVSLGKLTFPNIRNEQSIREFCFQRASIIFCTASSSSKLHTVAMEPLSIVIIDEAAQLKECESTIPLQLPGVKHAVLVGDECQLPATVNSNVSNEAGFARSLFERLSSMGHSKHLLNMQYRMHPSISSFPNSSFYYNLILDAPNVKRRSHKKHYLPGEMFGPYSFINVIGGREEKDEDGHSRKNMVEVAIVSKILRNLYKEWVESKQRLSIGIVSPYAAQVVAIKDKVGEKYDKLDGFVVKVKTVDGFQGGEEDIIIMSTVRSNSHQSLDFISKPQRVNVSLTRARHCLWILGNERTLSDSESVWKALVLDAKSRQCFFNADEDKDLAKAILEVKKEFDQFDDLLIADSILFRSARWKVLFSDNFLKSFKKLTSVRLKKSVLNLLLKLSSGWRPKRRNVETICGSSSMILKKFKVERLYIVCTNDITKNLQYVQVLKIWDVLPLEEIPKLVNRLDSILNRYTDNFINLCKEKCLDGDLEVPKSWPPSLEFSRFKDISMSEGPSDLVGDTSDCRSYVENSQVSESLLLMKFYSLSSGVVNHLLSDREGRELDLPFEVTDEEMEIILYRRSSFILGRSGTGKTTVLTMKLFQKEQLHQFAVQGCYSSQNSNVEQSSAATEGKVLRQLFVTVSPKLCFAIKQHVLHLKSFACGGGDSSERSLIDMVDFDEEETQFKDIQDSFHNIPLSSYPLVITFHKFLMMLDGTLSNSYFERFLDATATFDHLRGSRSVAFQTFIRTKEVNYERFSSLYWPRFNTQITKKLDVSRVFTEIISYIKGGLGAIDACDGKLSREDYVRLCEGRGSNLRKQQREAIYDIFQAYEKLKMENGEFDQADFVIDLHRRLKHEKYEGDQMEFVYIDEVQDLTMSQIALFKHIGNNVEEGFVFSGDTAQTIARGIDFRFQDIKHLFYKKFVLESRSNKHDERKEKGLISEILQLTQNFRTHAGILKLSQSIVELLYRFFPFSVDVLEPETSLIYGEAPVLLESGENENALMKIFGNSGNIVGFGAEQVILVRDDSARKEISKFVGKHALVLTIVECKGLEFQDVLLYNFFSSSPFRNQWRVIYDYMKEQGLLDSTLPKSCHFSESKHNILCSELKQLYVAVTRTRQRLWICENVEDLSKPMFDYWRKKGLVQLRQLDDSLAQAMQVASSPEEWKSRGIKLYHEHNYEMATMCFERANDTYWERRSKASGLKATADRMRTSNPEEAKSILREAAEIFDAIGKADSAARCFSDLGEYERAARIYLDKCGESELERAAECFSLAGCYEDAADVYAKGNFFSECLTVCANGKLFEMGLQYINYWKQHSVEDCALAKRGEGIDKMEQEFLESCALHYYKLKDNRSMMKFVKAFHSIVLMRNFLKRLGSLDELLLLEEEFGNYLEAANIAQLKGEFLLESNYLGKAGKFEEASMHNLSYVLANSLWSSGSKGWPIKKFAQQEVLLTEAKSFAKNESDNFYALVCTEVEVLLNAQPNLAALKNQMNASQRHKSIRGEVLSARKILDAHLSPRTDKYLWEKELIGDLGKHSEDKISRNQVSIDSLVYFWNFWKEKILHIIDSVECLETLEYNSYVELCFTCLGVWRLCHNLSPIYVLLIPDAEWVRGLDRRLLKNYGKLVSIDVHQLIPAAQNYWRSELLSVGIKVLEKLEELFKFPIKNSDSTFFQCRALTHIYDVARYLLDSKYLKPRYQDILTLQKLATFSTGEFVACMFPLDWRNSLRENMISLRRTDASRKLLNQFIVEYTSSKNELSYGEIGRIAMIILGSGKLNIELSDKLVKKLDCNTQWKAFIENLCACIGPGNTSQEPIEVSVMWRLHVALVETYSANWRKVYDYISPGCFLYLVERLLVWATCFQGYVITTSSCFTEWLMYQDEDTSLRSIVTGGRPSLGGILKFVVDVVRECIFNKKNMIEWIEKSDRNGRKYYPQLMLRLVTVLCLLYLNFGLCVDILFELLGRNYITELLPWEFYDALRKRRKHNSLSLNVNVLAGALKKIDNTLVIASFGFDCSRFFCSDAIFVDMTANQCKDDILRKLFPKPPVIQGAQCQVGSVEAEGRSSCSRVLSANDSEKGKSSKLVPSDSSLVKETPVAADKQYEAEDSHSKDEDNGISNVSIQQCPQADAVSETQSSSKEAGEKNEGKNKKNNGGENSEQHGAEDGHSKDEENCLSSESNPKCQQGDATSTPSGSKEAGSKAKNKKKGKNKKGKKGR</sequence>
<dbReference type="Pfam" id="PF00580">
    <property type="entry name" value="UvrD-helicase"/>
    <property type="match status" value="1"/>
</dbReference>
<dbReference type="InterPro" id="IPR041679">
    <property type="entry name" value="DNA2/NAM7-like_C"/>
</dbReference>
<evidence type="ECO:0000256" key="3">
    <source>
        <dbReference type="ARBA" id="ARBA00022806"/>
    </source>
</evidence>
<keyword evidence="4 5" id="KW-0067">ATP-binding</keyword>
<keyword evidence="9" id="KW-1185">Reference proteome</keyword>
<evidence type="ECO:0000256" key="6">
    <source>
        <dbReference type="SAM" id="MobiDB-lite"/>
    </source>
</evidence>
<keyword evidence="2 5" id="KW-0378">Hydrolase</keyword>
<keyword evidence="1 5" id="KW-0547">Nucleotide-binding</keyword>
<organism evidence="8 9">
    <name type="scientific">Rubus argutus</name>
    <name type="common">Southern blackberry</name>
    <dbReference type="NCBI Taxonomy" id="59490"/>
    <lineage>
        <taxon>Eukaryota</taxon>
        <taxon>Viridiplantae</taxon>
        <taxon>Streptophyta</taxon>
        <taxon>Embryophyta</taxon>
        <taxon>Tracheophyta</taxon>
        <taxon>Spermatophyta</taxon>
        <taxon>Magnoliopsida</taxon>
        <taxon>eudicotyledons</taxon>
        <taxon>Gunneridae</taxon>
        <taxon>Pentapetalae</taxon>
        <taxon>rosids</taxon>
        <taxon>fabids</taxon>
        <taxon>Rosales</taxon>
        <taxon>Rosaceae</taxon>
        <taxon>Rosoideae</taxon>
        <taxon>Rosoideae incertae sedis</taxon>
        <taxon>Rubus</taxon>
    </lineage>
</organism>
<dbReference type="FunFam" id="3.40.50.300:FF:000326">
    <property type="entry name" value="P-loop containing nucleoside triphosphate hydrolase"/>
    <property type="match status" value="1"/>
</dbReference>
<dbReference type="Proteomes" id="UP001457282">
    <property type="component" value="Unassembled WGS sequence"/>
</dbReference>
<gene>
    <name evidence="8" type="ORF">M0R45_022764</name>
</gene>
<dbReference type="Pfam" id="PF20073">
    <property type="entry name" value="DUF6469"/>
    <property type="match status" value="1"/>
</dbReference>
<comment type="caution">
    <text evidence="8">The sequence shown here is derived from an EMBL/GenBank/DDBJ whole genome shotgun (WGS) entry which is preliminary data.</text>
</comment>
<protein>
    <recommendedName>
        <fullName evidence="7">UvrD-like helicase ATP-binding domain-containing protein</fullName>
    </recommendedName>
</protein>
<feature type="compositionally biased region" description="Basic and acidic residues" evidence="6">
    <location>
        <begin position="2667"/>
        <end position="2681"/>
    </location>
</feature>
<dbReference type="InterPro" id="IPR039904">
    <property type="entry name" value="TRANK1"/>
</dbReference>
<dbReference type="InterPro" id="IPR014016">
    <property type="entry name" value="UvrD-like_ATP-bd"/>
</dbReference>
<dbReference type="Gene3D" id="3.40.50.300">
    <property type="entry name" value="P-loop containing nucleotide triphosphate hydrolases"/>
    <property type="match status" value="4"/>
</dbReference>
<feature type="compositionally biased region" description="Polar residues" evidence="6">
    <location>
        <begin position="2625"/>
        <end position="2635"/>
    </location>
</feature>